<dbReference type="Pfam" id="PF25286">
    <property type="entry name" value="DUF7876"/>
    <property type="match status" value="1"/>
</dbReference>
<dbReference type="AlphaFoldDB" id="A0A061QS55"/>
<organism evidence="2">
    <name type="scientific">Tetraselmis sp. GSL018</name>
    <dbReference type="NCBI Taxonomy" id="582737"/>
    <lineage>
        <taxon>Eukaryota</taxon>
        <taxon>Viridiplantae</taxon>
        <taxon>Chlorophyta</taxon>
        <taxon>core chlorophytes</taxon>
        <taxon>Chlorodendrophyceae</taxon>
        <taxon>Chlorodendrales</taxon>
        <taxon>Chlorodendraceae</taxon>
        <taxon>Tetraselmis</taxon>
    </lineage>
</organism>
<evidence type="ECO:0000259" key="1">
    <source>
        <dbReference type="Pfam" id="PF25286"/>
    </source>
</evidence>
<dbReference type="PANTHER" id="PTHR37197:SF2">
    <property type="entry name" value="F19K23.17 PROTEIN"/>
    <property type="match status" value="1"/>
</dbReference>
<proteinExistence type="predicted"/>
<feature type="domain" description="DUF7876" evidence="1">
    <location>
        <begin position="86"/>
        <end position="236"/>
    </location>
</feature>
<dbReference type="EMBL" id="GBEZ01026006">
    <property type="protein sequence ID" value="JAC61146.1"/>
    <property type="molecule type" value="Transcribed_RNA"/>
</dbReference>
<feature type="non-terminal residue" evidence="2">
    <location>
        <position position="238"/>
    </location>
</feature>
<protein>
    <recommendedName>
        <fullName evidence="1">DUF7876 domain-containing protein</fullName>
    </recommendedName>
</protein>
<reference evidence="2" key="1">
    <citation type="submission" date="2014-05" db="EMBL/GenBank/DDBJ databases">
        <title>The transcriptome of the halophilic microalga Tetraselmis sp. GSL018 isolated from the Great Salt Lake, Utah.</title>
        <authorList>
            <person name="Jinkerson R.E."/>
            <person name="D'Adamo S."/>
            <person name="Posewitz M.C."/>
        </authorList>
    </citation>
    <scope>NUCLEOTIDE SEQUENCE</scope>
    <source>
        <strain evidence="2">GSL018</strain>
    </source>
</reference>
<name>A0A061QS55_9CHLO</name>
<feature type="unsure residue" description="E or Q" evidence="2">
    <location>
        <position position="149"/>
    </location>
</feature>
<evidence type="ECO:0000313" key="2">
    <source>
        <dbReference type="EMBL" id="JAC61146.1"/>
    </source>
</evidence>
<dbReference type="PANTHER" id="PTHR37197">
    <property type="entry name" value="F19K23.17 PROTEIN"/>
    <property type="match status" value="1"/>
</dbReference>
<accession>A0A061QS55</accession>
<dbReference type="InterPro" id="IPR057198">
    <property type="entry name" value="DUF7876"/>
</dbReference>
<gene>
    <name evidence="2" type="ORF">TSPGSL018_27014</name>
</gene>
<sequence>MAMFLPGGGFKINVRETHEILACSSIPSSGRKLATYRQRKIHKKGESPSGLRWGRSVLPNRCPKFLKVLPSDRGDEKPARWESSVTKRNMALSLAASFNNVKRPALQNIRYSVAVQEFIETSILAFECGHSQESLRRELRAADIKIPFEGTEEEEMFYDMVAIPWITLAKIPKATVIRWGTSPAVSEASSQQWEGFVSMIVNAYFEKRWAWHPIEPLQMEVMACRGRDAHPADVAEWA</sequence>